<protein>
    <recommendedName>
        <fullName evidence="10">Potassium channel domain-containing protein</fullName>
    </recommendedName>
</protein>
<evidence type="ECO:0000313" key="11">
    <source>
        <dbReference type="EMBL" id="CAE1330531.1"/>
    </source>
</evidence>
<organism evidence="11 12">
    <name type="scientific">Acanthosepion pharaonis</name>
    <name type="common">Pharaoh cuttlefish</name>
    <name type="synonym">Sepia pharaonis</name>
    <dbReference type="NCBI Taxonomy" id="158019"/>
    <lineage>
        <taxon>Eukaryota</taxon>
        <taxon>Metazoa</taxon>
        <taxon>Spiralia</taxon>
        <taxon>Lophotrochozoa</taxon>
        <taxon>Mollusca</taxon>
        <taxon>Cephalopoda</taxon>
        <taxon>Coleoidea</taxon>
        <taxon>Decapodiformes</taxon>
        <taxon>Sepiida</taxon>
        <taxon>Sepiina</taxon>
        <taxon>Sepiidae</taxon>
        <taxon>Acanthosepion</taxon>
    </lineage>
</organism>
<keyword evidence="3 9" id="KW-0812">Transmembrane</keyword>
<feature type="compositionally biased region" description="Basic residues" evidence="8">
    <location>
        <begin position="100"/>
        <end position="111"/>
    </location>
</feature>
<dbReference type="OrthoDB" id="297496at2759"/>
<dbReference type="Gene3D" id="1.10.287.70">
    <property type="match status" value="1"/>
</dbReference>
<dbReference type="GO" id="GO:0015271">
    <property type="term" value="F:outward rectifier potassium channel activity"/>
    <property type="evidence" value="ECO:0007669"/>
    <property type="project" value="TreeGrafter"/>
</dbReference>
<comment type="caution">
    <text evidence="11">The sequence shown here is derived from an EMBL/GenBank/DDBJ whole genome shotgun (WGS) entry which is preliminary data.</text>
</comment>
<dbReference type="GO" id="GO:0030322">
    <property type="term" value="P:stabilization of membrane potential"/>
    <property type="evidence" value="ECO:0007669"/>
    <property type="project" value="TreeGrafter"/>
</dbReference>
<evidence type="ECO:0000256" key="4">
    <source>
        <dbReference type="ARBA" id="ARBA00022989"/>
    </source>
</evidence>
<evidence type="ECO:0000256" key="5">
    <source>
        <dbReference type="ARBA" id="ARBA00023065"/>
    </source>
</evidence>
<gene>
    <name evidence="11" type="ORF">SPHA_79825</name>
</gene>
<evidence type="ECO:0000256" key="3">
    <source>
        <dbReference type="ARBA" id="ARBA00022692"/>
    </source>
</evidence>
<evidence type="ECO:0000256" key="2">
    <source>
        <dbReference type="ARBA" id="ARBA00022448"/>
    </source>
</evidence>
<dbReference type="InterPro" id="IPR003280">
    <property type="entry name" value="2pore_dom_K_chnl"/>
</dbReference>
<dbReference type="EMBL" id="CAHIKZ030005579">
    <property type="protein sequence ID" value="CAE1330531.1"/>
    <property type="molecule type" value="Genomic_DNA"/>
</dbReference>
<dbReference type="GO" id="GO:0005886">
    <property type="term" value="C:plasma membrane"/>
    <property type="evidence" value="ECO:0007669"/>
    <property type="project" value="TreeGrafter"/>
</dbReference>
<dbReference type="Pfam" id="PF07885">
    <property type="entry name" value="Ion_trans_2"/>
    <property type="match status" value="1"/>
</dbReference>
<accession>A0A812EW80</accession>
<feature type="domain" description="Potassium channel" evidence="10">
    <location>
        <begin position="190"/>
        <end position="268"/>
    </location>
</feature>
<name>A0A812EW80_ACAPH</name>
<evidence type="ECO:0000256" key="6">
    <source>
        <dbReference type="ARBA" id="ARBA00023136"/>
    </source>
</evidence>
<comment type="subcellular location">
    <subcellularLocation>
        <location evidence="1">Membrane</location>
        <topology evidence="1">Multi-pass membrane protein</topology>
    </subcellularLocation>
</comment>
<feature type="transmembrane region" description="Helical" evidence="9">
    <location>
        <begin position="246"/>
        <end position="266"/>
    </location>
</feature>
<keyword evidence="12" id="KW-1185">Reference proteome</keyword>
<dbReference type="SUPFAM" id="SSF81324">
    <property type="entry name" value="Voltage-gated potassium channels"/>
    <property type="match status" value="1"/>
</dbReference>
<proteinExistence type="predicted"/>
<evidence type="ECO:0000256" key="8">
    <source>
        <dbReference type="SAM" id="MobiDB-lite"/>
    </source>
</evidence>
<dbReference type="AlphaFoldDB" id="A0A812EW80"/>
<dbReference type="PANTHER" id="PTHR11003">
    <property type="entry name" value="POTASSIUM CHANNEL, SUBFAMILY K"/>
    <property type="match status" value="1"/>
</dbReference>
<keyword evidence="2" id="KW-0813">Transport</keyword>
<dbReference type="GO" id="GO:0022841">
    <property type="term" value="F:potassium ion leak channel activity"/>
    <property type="evidence" value="ECO:0007669"/>
    <property type="project" value="TreeGrafter"/>
</dbReference>
<evidence type="ECO:0000256" key="1">
    <source>
        <dbReference type="ARBA" id="ARBA00004141"/>
    </source>
</evidence>
<reference evidence="11" key="1">
    <citation type="submission" date="2021-01" db="EMBL/GenBank/DDBJ databases">
        <authorList>
            <person name="Li R."/>
            <person name="Bekaert M."/>
        </authorList>
    </citation>
    <scope>NUCLEOTIDE SEQUENCE</scope>
    <source>
        <strain evidence="11">Farmed</strain>
    </source>
</reference>
<dbReference type="InterPro" id="IPR013099">
    <property type="entry name" value="K_chnl_dom"/>
</dbReference>
<keyword evidence="6 9" id="KW-0472">Membrane</keyword>
<feature type="region of interest" description="Disordered" evidence="8">
    <location>
        <begin position="100"/>
        <end position="122"/>
    </location>
</feature>
<dbReference type="Proteomes" id="UP000597762">
    <property type="component" value="Unassembled WGS sequence"/>
</dbReference>
<sequence>MAGTFKFIYYHICYRLYLRWQQLKRFIVAKRRKQHLRMRQARLALEELIEKGNEMWRSTEMLLMKGGEEENGGEELLSTYKANKELQRKEIARDRIGARRLKSQRTKRKSKHLDANSRKSVSCSGKSIPVACENDVERDSDIENEDFKQSSQIASVANPARISSDRRLSNKEIRKRIPQVRVPISVSLLVIAAYVFLGAVLFSLWEKNWDYLISSYFCFVTLSTIGFGDFVPGSDVESWSSAEKQAICTLYLLFGMAMIAMCFNLMQQEVILKFTDLGRRMGLIEEKQVSSLDEPCTE</sequence>
<feature type="transmembrane region" description="Helical" evidence="9">
    <location>
        <begin position="184"/>
        <end position="205"/>
    </location>
</feature>
<evidence type="ECO:0000256" key="9">
    <source>
        <dbReference type="SAM" id="Phobius"/>
    </source>
</evidence>
<dbReference type="PANTHER" id="PTHR11003:SF334">
    <property type="entry name" value="FI03418P"/>
    <property type="match status" value="1"/>
</dbReference>
<evidence type="ECO:0000259" key="10">
    <source>
        <dbReference type="Pfam" id="PF07885"/>
    </source>
</evidence>
<feature type="transmembrane region" description="Helical" evidence="9">
    <location>
        <begin position="211"/>
        <end position="234"/>
    </location>
</feature>
<keyword evidence="5" id="KW-0406">Ion transport</keyword>
<evidence type="ECO:0000256" key="7">
    <source>
        <dbReference type="ARBA" id="ARBA00023303"/>
    </source>
</evidence>
<evidence type="ECO:0000313" key="12">
    <source>
        <dbReference type="Proteomes" id="UP000597762"/>
    </source>
</evidence>
<keyword evidence="7" id="KW-0407">Ion channel</keyword>
<keyword evidence="4 9" id="KW-1133">Transmembrane helix</keyword>